<dbReference type="PROSITE" id="PS51192">
    <property type="entry name" value="HELICASE_ATP_BIND_1"/>
    <property type="match status" value="1"/>
</dbReference>
<feature type="domain" description="Helicase ATP-binding" evidence="1">
    <location>
        <begin position="88"/>
        <end position="274"/>
    </location>
</feature>
<dbReference type="Pfam" id="PF19778">
    <property type="entry name" value="RE_endonuc"/>
    <property type="match status" value="1"/>
</dbReference>
<dbReference type="PANTHER" id="PTHR47396">
    <property type="entry name" value="TYPE I RESTRICTION ENZYME ECOKI R PROTEIN"/>
    <property type="match status" value="1"/>
</dbReference>
<evidence type="ECO:0000313" key="3">
    <source>
        <dbReference type="Proteomes" id="UP000182412"/>
    </source>
</evidence>
<dbReference type="InterPro" id="IPR014001">
    <property type="entry name" value="Helicase_ATP-bd"/>
</dbReference>
<dbReference type="InterPro" id="IPR006935">
    <property type="entry name" value="Helicase/UvrB_N"/>
</dbReference>
<accession>A0A1H0UDM9</accession>
<dbReference type="GO" id="GO:0015668">
    <property type="term" value="F:type III site-specific deoxyribonuclease activity"/>
    <property type="evidence" value="ECO:0007669"/>
    <property type="project" value="InterPro"/>
</dbReference>
<name>A0A1H0UDM9_SELRU</name>
<dbReference type="PANTHER" id="PTHR47396:SF1">
    <property type="entry name" value="ATP-DEPENDENT HELICASE IRC3-RELATED"/>
    <property type="match status" value="1"/>
</dbReference>
<sequence>MKLKFDSTLDYQQEAIAAVRDVFQGQTPKQALFTVAAIANEQMALGFGDESRQMTLGQGIGNRLMLDEEDLLNNIRAVQLRHGLPQSNSLPNHKLNLDIEMETGTGKTYVYLRTLLELNKAYGFTKFIIVVPSVAIKEGVQKTIEITRDHFRGLYSNVNYDAFVYDGKHIEKIRDFATSNDIQIMVMTINSFQNDLNLINRYNDKKFGESKPIDLVRETKPIVVIDEPQSTISTDAQVEAVESLNPLCTIRYSATPIRVENKLYRLNAVDSFAKKLVKGIEVESFAAQDDHNEAYLLLKSVNNKKSPITARVEMDVQNKRGVVQRKAVTVKQGDDLYEKSGGRDVYEGYIVKDIYCAEGSEYMDFTSCSDILHLGKAIGTVHDDEMKRQQMRATIEEHLNKELELNPKGIKVLSLFFIDRVANYREYDAEGNAVKGKYAKWFEEIYQDMIRRPKYHDLWHRLHNEDDEAELVHDGYFSADKGKKNEPGHWKDTSGSTAADDSTYNLIMKDKERLLSFDCKIRFIFSHSALREGWDNPNVFQICTLNETKSTIKKRQEIGRGLRLCVNQTGERQYDANLNILTVMANESYDEFASSLQKEYEEDGIRFRVLETANFANILVPVPAEDVATGTAGEETAYLGTEKAEMVMESLKEYGYVDDEGNIQESLKADIQQNKFVVAEELAPYKAQIQEICMQACRTVPIHKKRERREAVLNKEVFLSPEFKELWDSIKWKTTYRVDFSTEELLRRCRKQMALEMKIPSPKIIQTKADLTIGTGGVETKVVADRAVSTYGSSNFLPDIVAYLQNETNLTRRTIVELLTGTRQDEKGTWIPFDDYGNRLKDFQKNPQVFMENTAKILRSVMKSLIVDGIKYQRLGDSEYYCQELFESEELKGYLESNMLESTKSPYNYVVYDSENERQFAQSFEDNEDVYLYAKLPDWFKISTPLGSYNPDWAVMIDQNGEKKLYFVLETKGNIDTDALRKTESEKIQCGREHFAALGDKAEFMPVDNFTEFMHSI</sequence>
<dbReference type="GO" id="GO:0005524">
    <property type="term" value="F:ATP binding"/>
    <property type="evidence" value="ECO:0007669"/>
    <property type="project" value="InterPro"/>
</dbReference>
<organism evidence="2 3">
    <name type="scientific">Selenomonas ruminantium</name>
    <dbReference type="NCBI Taxonomy" id="971"/>
    <lineage>
        <taxon>Bacteria</taxon>
        <taxon>Bacillati</taxon>
        <taxon>Bacillota</taxon>
        <taxon>Negativicutes</taxon>
        <taxon>Selenomonadales</taxon>
        <taxon>Selenomonadaceae</taxon>
        <taxon>Selenomonas</taxon>
    </lineage>
</organism>
<dbReference type="SUPFAM" id="SSF52540">
    <property type="entry name" value="P-loop containing nucleoside triphosphate hydrolases"/>
    <property type="match status" value="1"/>
</dbReference>
<dbReference type="EMBL" id="FNJQ01000031">
    <property type="protein sequence ID" value="SDP64337.1"/>
    <property type="molecule type" value="Genomic_DNA"/>
</dbReference>
<evidence type="ECO:0000259" key="1">
    <source>
        <dbReference type="PROSITE" id="PS51192"/>
    </source>
</evidence>
<dbReference type="InterPro" id="IPR045572">
    <property type="entry name" value="RE_endonuc_C"/>
</dbReference>
<dbReference type="Gene3D" id="3.40.50.300">
    <property type="entry name" value="P-loop containing nucleotide triphosphate hydrolases"/>
    <property type="match status" value="2"/>
</dbReference>
<dbReference type="RefSeq" id="WP_074573163.1">
    <property type="nucleotide sequence ID" value="NZ_FNJQ01000031.1"/>
</dbReference>
<dbReference type="Pfam" id="PF04851">
    <property type="entry name" value="ResIII"/>
    <property type="match status" value="1"/>
</dbReference>
<dbReference type="GO" id="GO:0003677">
    <property type="term" value="F:DNA binding"/>
    <property type="evidence" value="ECO:0007669"/>
    <property type="project" value="InterPro"/>
</dbReference>
<dbReference type="AlphaFoldDB" id="A0A1H0UDM9"/>
<dbReference type="GO" id="GO:0005829">
    <property type="term" value="C:cytosol"/>
    <property type="evidence" value="ECO:0007669"/>
    <property type="project" value="TreeGrafter"/>
</dbReference>
<dbReference type="Proteomes" id="UP000182412">
    <property type="component" value="Unassembled WGS sequence"/>
</dbReference>
<dbReference type="InterPro" id="IPR050742">
    <property type="entry name" value="Helicase_Restrict-Modif_Enz"/>
</dbReference>
<dbReference type="InterPro" id="IPR027417">
    <property type="entry name" value="P-loop_NTPase"/>
</dbReference>
<gene>
    <name evidence="2" type="ORF">SAMN05216366_13125</name>
</gene>
<dbReference type="OrthoDB" id="9804145at2"/>
<dbReference type="SMART" id="SM00487">
    <property type="entry name" value="DEXDc"/>
    <property type="match status" value="1"/>
</dbReference>
<protein>
    <submittedName>
        <fullName evidence="2">Type III restriction enzyme</fullName>
    </submittedName>
</protein>
<proteinExistence type="predicted"/>
<evidence type="ECO:0000313" key="2">
    <source>
        <dbReference type="EMBL" id="SDP64337.1"/>
    </source>
</evidence>
<reference evidence="2 3" key="1">
    <citation type="submission" date="2016-10" db="EMBL/GenBank/DDBJ databases">
        <authorList>
            <person name="de Groot N.N."/>
        </authorList>
    </citation>
    <scope>NUCLEOTIDE SEQUENCE [LARGE SCALE GENOMIC DNA]</scope>
    <source>
        <strain evidence="2 3">S137</strain>
    </source>
</reference>